<dbReference type="PANTHER" id="PTHR43280:SF28">
    <property type="entry name" value="HTH-TYPE TRANSCRIPTIONAL ACTIVATOR RHAS"/>
    <property type="match status" value="1"/>
</dbReference>
<evidence type="ECO:0000256" key="3">
    <source>
        <dbReference type="ARBA" id="ARBA00023163"/>
    </source>
</evidence>
<name>A0AB73T9B2_9FIRM</name>
<accession>A0AB73T9B2</accession>
<dbReference type="InterPro" id="IPR009057">
    <property type="entry name" value="Homeodomain-like_sf"/>
</dbReference>
<evidence type="ECO:0000313" key="5">
    <source>
        <dbReference type="EMBL" id="PWJ78704.1"/>
    </source>
</evidence>
<dbReference type="InterPro" id="IPR020449">
    <property type="entry name" value="Tscrpt_reg_AraC-type_HTH"/>
</dbReference>
<dbReference type="Proteomes" id="UP000245412">
    <property type="component" value="Unassembled WGS sequence"/>
</dbReference>
<dbReference type="GO" id="GO:0043565">
    <property type="term" value="F:sequence-specific DNA binding"/>
    <property type="evidence" value="ECO:0007669"/>
    <property type="project" value="InterPro"/>
</dbReference>
<dbReference type="InterPro" id="IPR018062">
    <property type="entry name" value="HTH_AraC-typ_CS"/>
</dbReference>
<sequence>MNNKQYEYDLTYEDLNPTFLFISQLARTEDEKNYHCHDFIELAIIMKGQARYFIDGNWYVGKEGDLIILNPGTYHKSLILNPDNHAIECYLSFTNIHFKGMEKNHFTLANGRCHFTMDGILKQEVFKICNAMTKEYKTCRPGRYFMLKSYLMQLLLLLVREQIDSTGTRDALAPSEGCVFESTGKKYVVKQIIQYLDEHYHEKISLDQIARNMYLSTFYISKIFKSETGDTPINYLIDLRMEKARELMEANPSESIQTIASLVGYEDVYHFSKLFKKHFGAAPSQYKNSPL</sequence>
<dbReference type="InterPro" id="IPR014710">
    <property type="entry name" value="RmlC-like_jellyroll"/>
</dbReference>
<evidence type="ECO:0000256" key="2">
    <source>
        <dbReference type="ARBA" id="ARBA00023125"/>
    </source>
</evidence>
<dbReference type="RefSeq" id="WP_109624157.1">
    <property type="nucleotide sequence ID" value="NZ_CABJAT010000001.1"/>
</dbReference>
<dbReference type="PROSITE" id="PS00041">
    <property type="entry name" value="HTH_ARAC_FAMILY_1"/>
    <property type="match status" value="1"/>
</dbReference>
<proteinExistence type="predicted"/>
<dbReference type="PRINTS" id="PR00032">
    <property type="entry name" value="HTHARAC"/>
</dbReference>
<dbReference type="SMART" id="SM00342">
    <property type="entry name" value="HTH_ARAC"/>
    <property type="match status" value="1"/>
</dbReference>
<feature type="domain" description="HTH araC/xylS-type" evidence="4">
    <location>
        <begin position="190"/>
        <end position="289"/>
    </location>
</feature>
<dbReference type="Pfam" id="PF12833">
    <property type="entry name" value="HTH_18"/>
    <property type="match status" value="1"/>
</dbReference>
<dbReference type="SUPFAM" id="SSF46689">
    <property type="entry name" value="Homeodomain-like"/>
    <property type="match status" value="2"/>
</dbReference>
<keyword evidence="1" id="KW-0805">Transcription regulation</keyword>
<dbReference type="EMBL" id="QGGY01000001">
    <property type="protein sequence ID" value="PWJ78704.1"/>
    <property type="molecule type" value="Genomic_DNA"/>
</dbReference>
<dbReference type="InterPro" id="IPR018060">
    <property type="entry name" value="HTH_AraC"/>
</dbReference>
<keyword evidence="3" id="KW-0804">Transcription</keyword>
<dbReference type="GO" id="GO:0003700">
    <property type="term" value="F:DNA-binding transcription factor activity"/>
    <property type="evidence" value="ECO:0007669"/>
    <property type="project" value="InterPro"/>
</dbReference>
<dbReference type="Gene3D" id="1.10.10.60">
    <property type="entry name" value="Homeodomain-like"/>
    <property type="match status" value="2"/>
</dbReference>
<dbReference type="AlphaFoldDB" id="A0AB73T9B2"/>
<organism evidence="5 6">
    <name type="scientific">Murimonas intestini</name>
    <dbReference type="NCBI Taxonomy" id="1337051"/>
    <lineage>
        <taxon>Bacteria</taxon>
        <taxon>Bacillati</taxon>
        <taxon>Bacillota</taxon>
        <taxon>Clostridia</taxon>
        <taxon>Lachnospirales</taxon>
        <taxon>Lachnospiraceae</taxon>
        <taxon>Murimonas</taxon>
    </lineage>
</organism>
<protein>
    <submittedName>
        <fullName evidence="5">AraC-like DNA-binding protein</fullName>
    </submittedName>
</protein>
<evidence type="ECO:0000259" key="4">
    <source>
        <dbReference type="PROSITE" id="PS01124"/>
    </source>
</evidence>
<evidence type="ECO:0000313" key="6">
    <source>
        <dbReference type="Proteomes" id="UP000245412"/>
    </source>
</evidence>
<dbReference type="Pfam" id="PF02311">
    <property type="entry name" value="AraC_binding"/>
    <property type="match status" value="1"/>
</dbReference>
<keyword evidence="6" id="KW-1185">Reference proteome</keyword>
<dbReference type="SUPFAM" id="SSF51215">
    <property type="entry name" value="Regulatory protein AraC"/>
    <property type="match status" value="1"/>
</dbReference>
<dbReference type="InterPro" id="IPR003313">
    <property type="entry name" value="AraC-bd"/>
</dbReference>
<comment type="caution">
    <text evidence="5">The sequence shown here is derived from an EMBL/GenBank/DDBJ whole genome shotgun (WGS) entry which is preliminary data.</text>
</comment>
<dbReference type="Gene3D" id="2.60.120.10">
    <property type="entry name" value="Jelly Rolls"/>
    <property type="match status" value="1"/>
</dbReference>
<keyword evidence="2" id="KW-0238">DNA-binding</keyword>
<dbReference type="PANTHER" id="PTHR43280">
    <property type="entry name" value="ARAC-FAMILY TRANSCRIPTIONAL REGULATOR"/>
    <property type="match status" value="1"/>
</dbReference>
<evidence type="ECO:0000256" key="1">
    <source>
        <dbReference type="ARBA" id="ARBA00023015"/>
    </source>
</evidence>
<dbReference type="PROSITE" id="PS01124">
    <property type="entry name" value="HTH_ARAC_FAMILY_2"/>
    <property type="match status" value="1"/>
</dbReference>
<reference evidence="5 6" key="1">
    <citation type="submission" date="2018-05" db="EMBL/GenBank/DDBJ databases">
        <authorList>
            <person name="Goeker M."/>
            <person name="Huntemann M."/>
            <person name="Clum A."/>
            <person name="Pillay M."/>
            <person name="Palaniappan K."/>
            <person name="Varghese N."/>
            <person name="Mikhailova N."/>
            <person name="Stamatis D."/>
            <person name="Reddy T."/>
            <person name="Daum C."/>
            <person name="Shapiro N."/>
            <person name="Ivanova N."/>
            <person name="Kyrpides N."/>
            <person name="Woyke T."/>
        </authorList>
    </citation>
    <scope>NUCLEOTIDE SEQUENCE [LARGE SCALE GENOMIC DNA]</scope>
    <source>
        <strain evidence="5 6">DSM 26524</strain>
    </source>
</reference>
<gene>
    <name evidence="5" type="ORF">C7383_10172</name>
</gene>
<dbReference type="InterPro" id="IPR037923">
    <property type="entry name" value="HTH-like"/>
</dbReference>